<proteinExistence type="evidence at transcript level"/>
<accession>C7BVU5</accession>
<organism evidence="2">
    <name type="scientific">Angiostrongylus cantonensis</name>
    <name type="common">Rat lungworm</name>
    <dbReference type="NCBI Taxonomy" id="6313"/>
    <lineage>
        <taxon>Eukaryota</taxon>
        <taxon>Metazoa</taxon>
        <taxon>Ecdysozoa</taxon>
        <taxon>Nematoda</taxon>
        <taxon>Chromadorea</taxon>
        <taxon>Rhabditida</taxon>
        <taxon>Rhabditina</taxon>
        <taxon>Rhabditomorpha</taxon>
        <taxon>Strongyloidea</taxon>
        <taxon>Metastrongylidae</taxon>
        <taxon>Angiostrongylus</taxon>
    </lineage>
</organism>
<feature type="signal peptide" evidence="1">
    <location>
        <begin position="1"/>
        <end position="18"/>
    </location>
</feature>
<sequence length="130" mass="14441">MGQDQGFLVLILIGYAFAAKTIKAKVGDRIVLDPGPGVFRWQRERINRMEEMMMRCEHGDKRAICQGFIKMNGEPATPPSYVLIDGGGRPIINPVVETDSGTYLAENEFLLINGNEGYLSSKKFSLTVTE</sequence>
<name>C7BVU5_ANGCA</name>
<evidence type="ECO:0000313" key="2">
    <source>
        <dbReference type="EMBL" id="CAR63610.1"/>
    </source>
</evidence>
<reference evidence="2" key="1">
    <citation type="submission" date="2008-08" db="EMBL/GenBank/DDBJ databases">
        <authorList>
            <person name="Zhan X.M."/>
        </authorList>
    </citation>
    <scope>NUCLEOTIDE SEQUENCE</scope>
</reference>
<feature type="chain" id="PRO_5002976131" evidence="1">
    <location>
        <begin position="19"/>
        <end position="130"/>
    </location>
</feature>
<evidence type="ECO:0000256" key="1">
    <source>
        <dbReference type="SAM" id="SignalP"/>
    </source>
</evidence>
<dbReference type="AlphaFoldDB" id="C7BVU5"/>
<dbReference type="EMBL" id="FM207749">
    <property type="protein sequence ID" value="CAR63610.1"/>
    <property type="molecule type" value="mRNA"/>
</dbReference>
<keyword evidence="1" id="KW-0732">Signal</keyword>
<protein>
    <submittedName>
        <fullName evidence="2">Putative IQ calmodulin-binding motif domain protein</fullName>
    </submittedName>
</protein>
<reference evidence="2" key="2">
    <citation type="journal article" date="2009" name="BMC Mol. Biol.">
        <title>Preliminary molecular characterization of the human pathogen Angiostrongylus cantonensis.</title>
        <authorList>
            <person name="He H."/>
            <person name="Cheng M."/>
            <person name="Yang X."/>
            <person name="Meng J."/>
            <person name="He A."/>
            <person name="Zheng X."/>
            <person name="Li Z."/>
            <person name="Guo P."/>
            <person name="Pan Z."/>
            <person name="Zhan X."/>
        </authorList>
    </citation>
    <scope>NUCLEOTIDE SEQUENCE</scope>
</reference>